<dbReference type="InterPro" id="IPR039421">
    <property type="entry name" value="Type_1_exporter"/>
</dbReference>
<evidence type="ECO:0000256" key="6">
    <source>
        <dbReference type="ARBA" id="ARBA00022840"/>
    </source>
</evidence>
<dbReference type="Gene3D" id="3.40.50.300">
    <property type="entry name" value="P-loop containing nucleotide triphosphate hydrolases"/>
    <property type="match status" value="1"/>
</dbReference>
<name>A0A269TJQ0_9BACT</name>
<gene>
    <name evidence="12" type="ORF">CJJ23_04620</name>
</gene>
<dbReference type="PROSITE" id="PS50929">
    <property type="entry name" value="ABC_TM1F"/>
    <property type="match status" value="1"/>
</dbReference>
<comment type="subcellular location">
    <subcellularLocation>
        <location evidence="1">Cell membrane</location>
        <topology evidence="1">Multi-pass membrane protein</topology>
    </subcellularLocation>
</comment>
<keyword evidence="8 9" id="KW-0472">Membrane</keyword>
<dbReference type="InterPro" id="IPR036640">
    <property type="entry name" value="ABC1_TM_sf"/>
</dbReference>
<dbReference type="PANTHER" id="PTHR43394">
    <property type="entry name" value="ATP-DEPENDENT PERMEASE MDL1, MITOCHONDRIAL"/>
    <property type="match status" value="1"/>
</dbReference>
<feature type="domain" description="ABC transporter" evidence="10">
    <location>
        <begin position="385"/>
        <end position="619"/>
    </location>
</feature>
<dbReference type="Pfam" id="PF00005">
    <property type="entry name" value="ABC_tran"/>
    <property type="match status" value="1"/>
</dbReference>
<dbReference type="GO" id="GO:0005524">
    <property type="term" value="F:ATP binding"/>
    <property type="evidence" value="ECO:0007669"/>
    <property type="project" value="UniProtKB-KW"/>
</dbReference>
<dbReference type="SMART" id="SM00382">
    <property type="entry name" value="AAA"/>
    <property type="match status" value="1"/>
</dbReference>
<dbReference type="InterPro" id="IPR011527">
    <property type="entry name" value="ABC1_TM_dom"/>
</dbReference>
<proteinExistence type="inferred from homology"/>
<evidence type="ECO:0000256" key="7">
    <source>
        <dbReference type="ARBA" id="ARBA00022989"/>
    </source>
</evidence>
<dbReference type="EMBL" id="NQNY01000018">
    <property type="protein sequence ID" value="PAK20945.1"/>
    <property type="molecule type" value="Genomic_DNA"/>
</dbReference>
<dbReference type="AlphaFoldDB" id="A0A269TJQ0"/>
<evidence type="ECO:0000256" key="4">
    <source>
        <dbReference type="ARBA" id="ARBA00022692"/>
    </source>
</evidence>
<dbReference type="Pfam" id="PF00664">
    <property type="entry name" value="ABC_membrane"/>
    <property type="match status" value="1"/>
</dbReference>
<dbReference type="InterPro" id="IPR017871">
    <property type="entry name" value="ABC_transporter-like_CS"/>
</dbReference>
<dbReference type="SUPFAM" id="SSF52540">
    <property type="entry name" value="P-loop containing nucleoside triphosphate hydrolases"/>
    <property type="match status" value="1"/>
</dbReference>
<dbReference type="GO" id="GO:0016887">
    <property type="term" value="F:ATP hydrolysis activity"/>
    <property type="evidence" value="ECO:0007669"/>
    <property type="project" value="InterPro"/>
</dbReference>
<evidence type="ECO:0000256" key="9">
    <source>
        <dbReference type="SAM" id="Phobius"/>
    </source>
</evidence>
<feature type="domain" description="ABC transmembrane type-1" evidence="11">
    <location>
        <begin position="44"/>
        <end position="352"/>
    </location>
</feature>
<dbReference type="FunFam" id="3.40.50.300:FF:000287">
    <property type="entry name" value="Multidrug ABC transporter ATP-binding protein"/>
    <property type="match status" value="1"/>
</dbReference>
<dbReference type="PANTHER" id="PTHR43394:SF1">
    <property type="entry name" value="ATP-BINDING CASSETTE SUB-FAMILY B MEMBER 10, MITOCHONDRIAL"/>
    <property type="match status" value="1"/>
</dbReference>
<protein>
    <recommendedName>
        <fullName evidence="14">ABC transporter ATP-binding protein</fullName>
    </recommendedName>
</protein>
<dbReference type="GO" id="GO:0005886">
    <property type="term" value="C:plasma membrane"/>
    <property type="evidence" value="ECO:0007669"/>
    <property type="project" value="UniProtKB-SubCell"/>
</dbReference>
<keyword evidence="3" id="KW-0813">Transport</keyword>
<dbReference type="InterPro" id="IPR003439">
    <property type="entry name" value="ABC_transporter-like_ATP-bd"/>
</dbReference>
<dbReference type="CDD" id="cd03254">
    <property type="entry name" value="ABCC_Glucan_exporter_like"/>
    <property type="match status" value="1"/>
</dbReference>
<evidence type="ECO:0000256" key="3">
    <source>
        <dbReference type="ARBA" id="ARBA00022448"/>
    </source>
</evidence>
<dbReference type="OrthoDB" id="383768at2"/>
<feature type="transmembrane region" description="Helical" evidence="9">
    <location>
        <begin position="40"/>
        <end position="64"/>
    </location>
</feature>
<evidence type="ECO:0000256" key="2">
    <source>
        <dbReference type="ARBA" id="ARBA00005417"/>
    </source>
</evidence>
<evidence type="ECO:0000256" key="1">
    <source>
        <dbReference type="ARBA" id="ARBA00004651"/>
    </source>
</evidence>
<dbReference type="RefSeq" id="WP_095335175.1">
    <property type="nucleotide sequence ID" value="NZ_NQNY01000018.1"/>
</dbReference>
<keyword evidence="6" id="KW-0067">ATP-binding</keyword>
<dbReference type="Proteomes" id="UP000216943">
    <property type="component" value="Unassembled WGS sequence"/>
</dbReference>
<comment type="similarity">
    <text evidence="2">Belongs to the ABC transporter superfamily.</text>
</comment>
<feature type="transmembrane region" description="Helical" evidence="9">
    <location>
        <begin position="85"/>
        <end position="106"/>
    </location>
</feature>
<comment type="caution">
    <text evidence="12">The sequence shown here is derived from an EMBL/GenBank/DDBJ whole genome shotgun (WGS) entry which is preliminary data.</text>
</comment>
<keyword evidence="4 9" id="KW-0812">Transmembrane</keyword>
<organism evidence="12 13">
    <name type="scientific">Mycoplasmopsis agassizii</name>
    <dbReference type="NCBI Taxonomy" id="33922"/>
    <lineage>
        <taxon>Bacteria</taxon>
        <taxon>Bacillati</taxon>
        <taxon>Mycoplasmatota</taxon>
        <taxon>Mycoplasmoidales</taxon>
        <taxon>Metamycoplasmataceae</taxon>
        <taxon>Mycoplasmopsis</taxon>
    </lineage>
</organism>
<reference evidence="13" key="1">
    <citation type="submission" date="2017-08" db="EMBL/GenBank/DDBJ databases">
        <authorList>
            <person name="Alvarez-Ponce D."/>
            <person name="Weitzman C.L."/>
            <person name="Tillett R.L."/>
            <person name="Sandmeier F.C."/>
            <person name="Tracy C.R."/>
        </authorList>
    </citation>
    <scope>NUCLEOTIDE SEQUENCE [LARGE SCALE GENOMIC DNA]</scope>
    <source>
        <strain evidence="13">723</strain>
    </source>
</reference>
<accession>A0A269TJQ0</accession>
<feature type="transmembrane region" description="Helical" evidence="9">
    <location>
        <begin position="272"/>
        <end position="301"/>
    </location>
</feature>
<dbReference type="InterPro" id="IPR027417">
    <property type="entry name" value="P-loop_NTPase"/>
</dbReference>
<dbReference type="PROSITE" id="PS00211">
    <property type="entry name" value="ABC_TRANSPORTER_1"/>
    <property type="match status" value="1"/>
</dbReference>
<evidence type="ECO:0000256" key="5">
    <source>
        <dbReference type="ARBA" id="ARBA00022741"/>
    </source>
</evidence>
<dbReference type="GO" id="GO:0015421">
    <property type="term" value="F:ABC-type oligopeptide transporter activity"/>
    <property type="evidence" value="ECO:0007669"/>
    <property type="project" value="TreeGrafter"/>
</dbReference>
<evidence type="ECO:0000259" key="10">
    <source>
        <dbReference type="PROSITE" id="PS50893"/>
    </source>
</evidence>
<keyword evidence="5" id="KW-0547">Nucleotide-binding</keyword>
<keyword evidence="7 9" id="KW-1133">Transmembrane helix</keyword>
<evidence type="ECO:0008006" key="14">
    <source>
        <dbReference type="Google" id="ProtNLM"/>
    </source>
</evidence>
<evidence type="ECO:0000256" key="8">
    <source>
        <dbReference type="ARBA" id="ARBA00023136"/>
    </source>
</evidence>
<feature type="transmembrane region" description="Helical" evidence="9">
    <location>
        <begin position="179"/>
        <end position="212"/>
    </location>
</feature>
<dbReference type="Gene3D" id="1.20.1560.10">
    <property type="entry name" value="ABC transporter type 1, transmembrane domain"/>
    <property type="match status" value="1"/>
</dbReference>
<dbReference type="InterPro" id="IPR003593">
    <property type="entry name" value="AAA+_ATPase"/>
</dbReference>
<evidence type="ECO:0000313" key="12">
    <source>
        <dbReference type="EMBL" id="PAK20945.1"/>
    </source>
</evidence>
<evidence type="ECO:0000313" key="13">
    <source>
        <dbReference type="Proteomes" id="UP000216943"/>
    </source>
</evidence>
<dbReference type="SUPFAM" id="SSF90123">
    <property type="entry name" value="ABC transporter transmembrane region"/>
    <property type="match status" value="1"/>
</dbReference>
<evidence type="ECO:0000259" key="11">
    <source>
        <dbReference type="PROSITE" id="PS50929"/>
    </source>
</evidence>
<sequence length="628" mass="70990">MTSKNIRTDAKRFKKNRKSFSKAGIKFIWRYFREFKKLSILIMFFALATVLGNAALIIGLFFLSSEITRVINEAISANSGYDGDFGMYLIYMLVVFTFGYIAVAIINLTRNILAGTFSSKIGKKMREDVFMKLKVIRVLYYDQTASGDLISRVANDTDNVTNFIADNAVGIVNDMAQLVIMAIAMFIFSPIISAITILGFLPIIFVIVYFILKISRKSFVARQQSIGKLNAFFEEAFSSLKSIKAVNATQKIYQDFSENNNRQIKVDRKAEIIGYYVFSWNLFINDLLNLIILVIPVVFMINNREWGGVISTTTNGVTNPESFAVLATYNLFYRNYAGPQFQIFNNLNNFQNAVAGADRVNEVHIQESEHNEKETVDLIDIKGDVSIRNLNFSYLPDKPILKNVSFDVKRGQSVGIVGPTGSGKTTIINLLTKFYDVENGNILIDNIPIQNITKKSMRNNVSIVLQDTFLFNETIMENIRYARPEASDEEVIEAAKIANAHNMITKLEKGYQTPLDENVMNLSQGEKQLLAIARAVLKDSSILIFDEATSSIDTETEAIIQKAMLKLQEGKTTFIIAHRLSTIKHADLIIVLKNGEILEKGNHEQLLAEKGFYYSMYYSNQRDMDSFE</sequence>
<dbReference type="PROSITE" id="PS50893">
    <property type="entry name" value="ABC_TRANSPORTER_2"/>
    <property type="match status" value="1"/>
</dbReference>